<dbReference type="InterPro" id="IPR015421">
    <property type="entry name" value="PyrdxlP-dep_Trfase_major"/>
</dbReference>
<dbReference type="CDD" id="cd07377">
    <property type="entry name" value="WHTH_GntR"/>
    <property type="match status" value="1"/>
</dbReference>
<dbReference type="Gene3D" id="1.10.10.10">
    <property type="entry name" value="Winged helix-like DNA-binding domain superfamily/Winged helix DNA-binding domain"/>
    <property type="match status" value="1"/>
</dbReference>
<evidence type="ECO:0000313" key="9">
    <source>
        <dbReference type="Proteomes" id="UP000630353"/>
    </source>
</evidence>
<organism evidence="8 9">
    <name type="scientific">Thalassobaculum fulvum</name>
    <dbReference type="NCBI Taxonomy" id="1633335"/>
    <lineage>
        <taxon>Bacteria</taxon>
        <taxon>Pseudomonadati</taxon>
        <taxon>Pseudomonadota</taxon>
        <taxon>Alphaproteobacteria</taxon>
        <taxon>Rhodospirillales</taxon>
        <taxon>Thalassobaculaceae</taxon>
        <taxon>Thalassobaculum</taxon>
    </lineage>
</organism>
<reference evidence="8" key="1">
    <citation type="journal article" date="2014" name="Int. J. Syst. Evol. Microbiol.">
        <title>Complete genome sequence of Corynebacterium casei LMG S-19264T (=DSM 44701T), isolated from a smear-ripened cheese.</title>
        <authorList>
            <consortium name="US DOE Joint Genome Institute (JGI-PGF)"/>
            <person name="Walter F."/>
            <person name="Albersmeier A."/>
            <person name="Kalinowski J."/>
            <person name="Ruckert C."/>
        </authorList>
    </citation>
    <scope>NUCLEOTIDE SEQUENCE</scope>
    <source>
        <strain evidence="8">KCTC 42651</strain>
    </source>
</reference>
<evidence type="ECO:0000259" key="7">
    <source>
        <dbReference type="PROSITE" id="PS50949"/>
    </source>
</evidence>
<evidence type="ECO:0000256" key="2">
    <source>
        <dbReference type="ARBA" id="ARBA00022898"/>
    </source>
</evidence>
<dbReference type="PANTHER" id="PTHR46577:SF1">
    <property type="entry name" value="HTH-TYPE TRANSCRIPTIONAL REGULATORY PROTEIN GABR"/>
    <property type="match status" value="1"/>
</dbReference>
<reference evidence="8" key="2">
    <citation type="submission" date="2020-09" db="EMBL/GenBank/DDBJ databases">
        <authorList>
            <person name="Sun Q."/>
            <person name="Kim S."/>
        </authorList>
    </citation>
    <scope>NUCLEOTIDE SEQUENCE</scope>
    <source>
        <strain evidence="8">KCTC 42651</strain>
    </source>
</reference>
<protein>
    <submittedName>
        <fullName evidence="8">Transcriptional regulator</fullName>
    </submittedName>
</protein>
<keyword evidence="4" id="KW-0238">DNA-binding</keyword>
<dbReference type="PANTHER" id="PTHR46577">
    <property type="entry name" value="HTH-TYPE TRANSCRIPTIONAL REGULATORY PROTEIN GABR"/>
    <property type="match status" value="1"/>
</dbReference>
<keyword evidence="9" id="KW-1185">Reference proteome</keyword>
<dbReference type="SUPFAM" id="SSF53383">
    <property type="entry name" value="PLP-dependent transferases"/>
    <property type="match status" value="1"/>
</dbReference>
<dbReference type="InterPro" id="IPR036390">
    <property type="entry name" value="WH_DNA-bd_sf"/>
</dbReference>
<dbReference type="PRINTS" id="PR00035">
    <property type="entry name" value="HTHGNTR"/>
</dbReference>
<feature type="domain" description="HTH gntR-type" evidence="7">
    <location>
        <begin position="21"/>
        <end position="89"/>
    </location>
</feature>
<dbReference type="Pfam" id="PF00392">
    <property type="entry name" value="GntR"/>
    <property type="match status" value="1"/>
</dbReference>
<evidence type="ECO:0000313" key="8">
    <source>
        <dbReference type="EMBL" id="GHD60424.1"/>
    </source>
</evidence>
<comment type="similarity">
    <text evidence="1">In the C-terminal section; belongs to the class-I pyridoxal-phosphate-dependent aminotransferase family.</text>
</comment>
<dbReference type="AlphaFoldDB" id="A0A918XWK5"/>
<dbReference type="EMBL" id="BMZS01000012">
    <property type="protein sequence ID" value="GHD60424.1"/>
    <property type="molecule type" value="Genomic_DNA"/>
</dbReference>
<dbReference type="InterPro" id="IPR051446">
    <property type="entry name" value="HTH_trans_reg/aminotransferase"/>
</dbReference>
<evidence type="ECO:0000256" key="6">
    <source>
        <dbReference type="SAM" id="MobiDB-lite"/>
    </source>
</evidence>
<dbReference type="GO" id="GO:0003677">
    <property type="term" value="F:DNA binding"/>
    <property type="evidence" value="ECO:0007669"/>
    <property type="project" value="UniProtKB-KW"/>
</dbReference>
<dbReference type="CDD" id="cd00609">
    <property type="entry name" value="AAT_like"/>
    <property type="match status" value="1"/>
</dbReference>
<proteinExistence type="inferred from homology"/>
<evidence type="ECO:0000256" key="4">
    <source>
        <dbReference type="ARBA" id="ARBA00023125"/>
    </source>
</evidence>
<dbReference type="Pfam" id="PF00155">
    <property type="entry name" value="Aminotran_1_2"/>
    <property type="match status" value="1"/>
</dbReference>
<keyword evidence="2" id="KW-0663">Pyridoxal phosphate</keyword>
<dbReference type="GO" id="GO:0003700">
    <property type="term" value="F:DNA-binding transcription factor activity"/>
    <property type="evidence" value="ECO:0007669"/>
    <property type="project" value="InterPro"/>
</dbReference>
<dbReference type="SMART" id="SM00345">
    <property type="entry name" value="HTH_GNTR"/>
    <property type="match status" value="1"/>
</dbReference>
<feature type="region of interest" description="Disordered" evidence="6">
    <location>
        <begin position="86"/>
        <end position="122"/>
    </location>
</feature>
<name>A0A918XWK5_9PROT</name>
<keyword evidence="3" id="KW-0805">Transcription regulation</keyword>
<dbReference type="InterPro" id="IPR004839">
    <property type="entry name" value="Aminotransferase_I/II_large"/>
</dbReference>
<dbReference type="Proteomes" id="UP000630353">
    <property type="component" value="Unassembled WGS sequence"/>
</dbReference>
<dbReference type="PROSITE" id="PS50949">
    <property type="entry name" value="HTH_GNTR"/>
    <property type="match status" value="1"/>
</dbReference>
<evidence type="ECO:0000256" key="5">
    <source>
        <dbReference type="ARBA" id="ARBA00023163"/>
    </source>
</evidence>
<dbReference type="RefSeq" id="WP_189994140.1">
    <property type="nucleotide sequence ID" value="NZ_BMZS01000012.1"/>
</dbReference>
<dbReference type="GO" id="GO:0030170">
    <property type="term" value="F:pyridoxal phosphate binding"/>
    <property type="evidence" value="ECO:0007669"/>
    <property type="project" value="InterPro"/>
</dbReference>
<dbReference type="InterPro" id="IPR015424">
    <property type="entry name" value="PyrdxlP-dep_Trfase"/>
</dbReference>
<evidence type="ECO:0000256" key="1">
    <source>
        <dbReference type="ARBA" id="ARBA00005384"/>
    </source>
</evidence>
<accession>A0A918XWK5</accession>
<dbReference type="SUPFAM" id="SSF46785">
    <property type="entry name" value="Winged helix' DNA-binding domain"/>
    <property type="match status" value="1"/>
</dbReference>
<dbReference type="InterPro" id="IPR036388">
    <property type="entry name" value="WH-like_DNA-bd_sf"/>
</dbReference>
<evidence type="ECO:0000256" key="3">
    <source>
        <dbReference type="ARBA" id="ARBA00023015"/>
    </source>
</evidence>
<sequence>MVKRAGGALLQSVKIDPASPRPLASQIANGVRDIILAGGLRAGDRLPATRTLANELGVSRTTMVEVFERLVAEGLVESRTGAGTFVSPALDSNRPVPSSGPEVPARAPVESGPDRDRRPPLPAFAERLPHTVRAFTTALPALDMFPVAQWARQTAKHWRGKRDVVLGYGDPTGYAPLRRAIAAHLRATHGIACEDEQIFIVNGAQQAFHLIGTVLLRQGDRVWFENPGAIGARNALVAAGAELVPVPVDGDGMVVEHAQAAAPDFRLAFVTPSHQQPLGVTMSLTRRFQLLAAAEAADAWIVEDDYDGEFHYGGHPLPALKSVDRAERVLYVGTFSKTLFPALRLGYLLAPAPLVDTFRQVFNAYLPGAPSNAQAIVAGFMDEGHFATHLRRMRRTYMERHRVLIDVARERLAGLLDVVEADTGLHTIGHLRADLPEAEVARRADAAGITVAPIRRFCLEPVALNGLVLGFSGIKPAEIEAGVDTLARLLTAMAEQPARPGGGRSS</sequence>
<comment type="caution">
    <text evidence="8">The sequence shown here is derived from an EMBL/GenBank/DDBJ whole genome shotgun (WGS) entry which is preliminary data.</text>
</comment>
<dbReference type="Gene3D" id="3.40.640.10">
    <property type="entry name" value="Type I PLP-dependent aspartate aminotransferase-like (Major domain)"/>
    <property type="match status" value="1"/>
</dbReference>
<dbReference type="InterPro" id="IPR000524">
    <property type="entry name" value="Tscrpt_reg_HTH_GntR"/>
</dbReference>
<keyword evidence="5" id="KW-0804">Transcription</keyword>
<gene>
    <name evidence="8" type="ORF">GCM10017083_46260</name>
</gene>